<dbReference type="InterPro" id="IPR031347">
    <property type="entry name" value="AmpE"/>
</dbReference>
<proteinExistence type="predicted"/>
<dbReference type="RefSeq" id="WP_253968499.1">
    <property type="nucleotide sequence ID" value="NZ_JAMFTH010000004.1"/>
</dbReference>
<accession>A0A9X2KUF8</accession>
<comment type="caution">
    <text evidence="2">The sequence shown here is derived from an EMBL/GenBank/DDBJ whole genome shotgun (WGS) entry which is preliminary data.</text>
</comment>
<name>A0A9X2KUF8_9GAMM</name>
<dbReference type="GO" id="GO:0005886">
    <property type="term" value="C:plasma membrane"/>
    <property type="evidence" value="ECO:0007669"/>
    <property type="project" value="TreeGrafter"/>
</dbReference>
<dbReference type="PANTHER" id="PTHR38684">
    <property type="entry name" value="PROTEIN AMPE"/>
    <property type="match status" value="1"/>
</dbReference>
<keyword evidence="1" id="KW-1133">Transmembrane helix</keyword>
<organism evidence="2 3">
    <name type="scientific">Gilvimarinus xylanilyticus</name>
    <dbReference type="NCBI Taxonomy" id="2944139"/>
    <lineage>
        <taxon>Bacteria</taxon>
        <taxon>Pseudomonadati</taxon>
        <taxon>Pseudomonadota</taxon>
        <taxon>Gammaproteobacteria</taxon>
        <taxon>Cellvibrionales</taxon>
        <taxon>Cellvibrionaceae</taxon>
        <taxon>Gilvimarinus</taxon>
    </lineage>
</organism>
<keyword evidence="3" id="KW-1185">Reference proteome</keyword>
<reference evidence="2" key="1">
    <citation type="submission" date="2022-05" db="EMBL/GenBank/DDBJ databases">
        <authorList>
            <person name="Sun H.-N."/>
        </authorList>
    </citation>
    <scope>NUCLEOTIDE SEQUENCE</scope>
    <source>
        <strain evidence="2">HB14</strain>
    </source>
</reference>
<keyword evidence="1" id="KW-0472">Membrane</keyword>
<dbReference type="AlphaFoldDB" id="A0A9X2KUF8"/>
<dbReference type="PANTHER" id="PTHR38684:SF1">
    <property type="entry name" value="PROTEIN AMPE"/>
    <property type="match status" value="1"/>
</dbReference>
<feature type="transmembrane region" description="Helical" evidence="1">
    <location>
        <begin position="70"/>
        <end position="88"/>
    </location>
</feature>
<feature type="transmembrane region" description="Helical" evidence="1">
    <location>
        <begin position="43"/>
        <end position="63"/>
    </location>
</feature>
<sequence>MTFLSVVIVLLVVQWWGSGRPLHKDRWFLSLWQRLDGLKKLPVALRLGLTLALPVLGLSLLWGALHQISAGFLLILCVNCLVLLYSLGRGDFSQPLQAYTEAAHADQSVRAVQIVDESNLDPALRAEPHPDDWLDLNHEALRVFAYRGFERMFAVLFWFLLLGAPAALAYRLLILLWQQLLQSNHPGAQGLGKVITWVEWPAACLMGLSWALVGNFDACVAHWRHGCLHPFETTPVYLARVLRGALGDNDAAEPGSTQAVKIEPAFSLQMIEQMPGMFSRSLLLWVVVAAVITLIF</sequence>
<evidence type="ECO:0000313" key="2">
    <source>
        <dbReference type="EMBL" id="MCP8900207.1"/>
    </source>
</evidence>
<dbReference type="Proteomes" id="UP001139319">
    <property type="component" value="Unassembled WGS sequence"/>
</dbReference>
<dbReference type="Pfam" id="PF17113">
    <property type="entry name" value="AmpE"/>
    <property type="match status" value="1"/>
</dbReference>
<feature type="transmembrane region" description="Helical" evidence="1">
    <location>
        <begin position="152"/>
        <end position="173"/>
    </location>
</feature>
<dbReference type="InterPro" id="IPR052966">
    <property type="entry name" value="Beta-lactamase_Reg"/>
</dbReference>
<reference evidence="2" key="2">
    <citation type="submission" date="2023-01" db="EMBL/GenBank/DDBJ databases">
        <title>Gilvimarinus xylanilyticus HB14 isolated from Caulerpa lentillifera aquaculture base in Hainan, China.</title>
        <authorList>
            <person name="Zhang Y.-J."/>
        </authorList>
    </citation>
    <scope>NUCLEOTIDE SEQUENCE</scope>
    <source>
        <strain evidence="2">HB14</strain>
    </source>
</reference>
<evidence type="ECO:0000313" key="3">
    <source>
        <dbReference type="Proteomes" id="UP001139319"/>
    </source>
</evidence>
<dbReference type="EMBL" id="JAMFTH010000004">
    <property type="protein sequence ID" value="MCP8900207.1"/>
    <property type="molecule type" value="Genomic_DNA"/>
</dbReference>
<feature type="transmembrane region" description="Helical" evidence="1">
    <location>
        <begin position="277"/>
        <end position="295"/>
    </location>
</feature>
<gene>
    <name evidence="2" type="primary">ampE</name>
    <name evidence="2" type="ORF">M6D89_12935</name>
</gene>
<protein>
    <submittedName>
        <fullName evidence="2">Regulatory signaling modulator protein AmpE</fullName>
    </submittedName>
</protein>
<dbReference type="GO" id="GO:0046677">
    <property type="term" value="P:response to antibiotic"/>
    <property type="evidence" value="ECO:0007669"/>
    <property type="project" value="TreeGrafter"/>
</dbReference>
<evidence type="ECO:0000256" key="1">
    <source>
        <dbReference type="SAM" id="Phobius"/>
    </source>
</evidence>
<keyword evidence="1" id="KW-0812">Transmembrane</keyword>